<dbReference type="AlphaFoldDB" id="A0A897NI22"/>
<reference evidence="2" key="1">
    <citation type="submission" date="2020-11" db="EMBL/GenBank/DDBJ databases">
        <title>Carbohydrate-dependent, anaerobic sulfur respiration: A novel catabolism in halophilic archaea.</title>
        <authorList>
            <person name="Sorokin D.Y."/>
            <person name="Messina E."/>
            <person name="Smedile F."/>
            <person name="La Cono V."/>
            <person name="Hallsworth J.E."/>
            <person name="Yakimov M.M."/>
        </authorList>
    </citation>
    <scope>NUCLEOTIDE SEQUENCE</scope>
    <source>
        <strain evidence="2">HSR-Bgl</strain>
    </source>
</reference>
<sequence>MTTFTDRFDELTHEMEVLLDEDLASIQKMPEQTRLERYNSLKSDEEEFVWEFAKEFDQLTDSEREDVRAKFRLARLLIAASFYEEGSLPRAMRDEFVETELQAVVDFERYKRFDVLTEEEIEAKIRRMDGEVYELVTEYTSTQIANMDELMDDPDVQSDVMRKLLDRYQERCEKIRQGFFVYVETHGLEHMVESIEAAVQAVSESADEREAIQAELREEIQSLSESLEADFRQQQRTFEAQLQQVEHEITSQTVDSEQLQLELQRLEQQGDSLTEKQEVLLEEFGERIERTSTLETRLSTKIEQLEEVQRQTREEVREAAREETTAVVEEELAALREQREQLQAEIDTLERERESIEVARERLGEKQQRLSTEVDGLAEQRATIEDTTERLDETEAELAEQTDRLADERDELADTRDQLKDRQRDLKSEVEDAQQSLSAGDNTLPDRAISTSMARLLEMDYVGRFDTSMHDAESVVTTDGTVEIPDGYWADRSEHLNDQVRLDQLLDADGTPEQYPLDRRARYFVTGSGLLGLRSRRKMVIEAAIKSNLEAHATNGFDAAPRDLDDLLNVVNDAVYEAQQNDYHYLLGIASPTGWTDRVIRQVEGGNVARSRYSRHLSLVLVDLQHGDIYYDDSDEIASENSDLYEIPVTVERVDKAVDVIRSNYIEEVGIDSVLLEEVVEEQGFDVRETKEAFDRLAESGEGEQLHVDEYGLALDVSG</sequence>
<feature type="region of interest" description="Disordered" evidence="1">
    <location>
        <begin position="367"/>
        <end position="389"/>
    </location>
</feature>
<dbReference type="GeneID" id="68861514"/>
<organism evidence="2 3">
    <name type="scientific">Halapricum desulfuricans</name>
    <dbReference type="NCBI Taxonomy" id="2841257"/>
    <lineage>
        <taxon>Archaea</taxon>
        <taxon>Methanobacteriati</taxon>
        <taxon>Methanobacteriota</taxon>
        <taxon>Stenosarchaea group</taxon>
        <taxon>Halobacteria</taxon>
        <taxon>Halobacteriales</taxon>
        <taxon>Haloarculaceae</taxon>
        <taxon>Halapricum</taxon>
    </lineage>
</organism>
<evidence type="ECO:0000256" key="1">
    <source>
        <dbReference type="SAM" id="MobiDB-lite"/>
    </source>
</evidence>
<feature type="region of interest" description="Disordered" evidence="1">
    <location>
        <begin position="419"/>
        <end position="445"/>
    </location>
</feature>
<protein>
    <recommendedName>
        <fullName evidence="4">Chromosome segregation ATPase</fullName>
    </recommendedName>
</protein>
<name>A0A897NI22_9EURY</name>
<gene>
    <name evidence="2" type="ORF">HSBGL_1982</name>
</gene>
<dbReference type="EMBL" id="CP064789">
    <property type="protein sequence ID" value="QSG12392.1"/>
    <property type="molecule type" value="Genomic_DNA"/>
</dbReference>
<evidence type="ECO:0008006" key="4">
    <source>
        <dbReference type="Google" id="ProtNLM"/>
    </source>
</evidence>
<proteinExistence type="predicted"/>
<dbReference type="PANTHER" id="PTHR43941:SF1">
    <property type="entry name" value="STRUCTURAL MAINTENANCE OF CHROMOSOMES PROTEIN 2"/>
    <property type="match status" value="1"/>
</dbReference>
<dbReference type="Proteomes" id="UP000663305">
    <property type="component" value="Chromosome"/>
</dbReference>
<feature type="compositionally biased region" description="Basic and acidic residues" evidence="1">
    <location>
        <begin position="419"/>
        <end position="430"/>
    </location>
</feature>
<dbReference type="PANTHER" id="PTHR43941">
    <property type="entry name" value="STRUCTURAL MAINTENANCE OF CHROMOSOMES PROTEIN 2"/>
    <property type="match status" value="1"/>
</dbReference>
<accession>A0A897NI22</accession>
<evidence type="ECO:0000313" key="2">
    <source>
        <dbReference type="EMBL" id="QSG12392.1"/>
    </source>
</evidence>
<evidence type="ECO:0000313" key="3">
    <source>
        <dbReference type="Proteomes" id="UP000663305"/>
    </source>
</evidence>
<dbReference type="RefSeq" id="WP_229124351.1">
    <property type="nucleotide sequence ID" value="NZ_CP064789.1"/>
</dbReference>